<dbReference type="InterPro" id="IPR013166">
    <property type="entry name" value="Citrate_lyase_ligase_C"/>
</dbReference>
<dbReference type="RefSeq" id="WP_257530559.1">
    <property type="nucleotide sequence ID" value="NZ_JANKAS010000005.1"/>
</dbReference>
<organism evidence="5 6">
    <name type="scientific">Irregularibacter muris</name>
    <dbReference type="NCBI Taxonomy" id="1796619"/>
    <lineage>
        <taxon>Bacteria</taxon>
        <taxon>Bacillati</taxon>
        <taxon>Bacillota</taxon>
        <taxon>Clostridia</taxon>
        <taxon>Eubacteriales</taxon>
        <taxon>Eubacteriaceae</taxon>
        <taxon>Irregularibacter</taxon>
    </lineage>
</organism>
<dbReference type="InterPro" id="IPR016181">
    <property type="entry name" value="Acyl_CoA_acyltransferase"/>
</dbReference>
<keyword evidence="3 5" id="KW-0436">Ligase</keyword>
<feature type="domain" description="N-acetyltransferase" evidence="4">
    <location>
        <begin position="1"/>
        <end position="130"/>
    </location>
</feature>
<dbReference type="Gene3D" id="3.40.630.30">
    <property type="match status" value="1"/>
</dbReference>
<dbReference type="SUPFAM" id="SSF52374">
    <property type="entry name" value="Nucleotidylyl transferase"/>
    <property type="match status" value="1"/>
</dbReference>
<dbReference type="InterPro" id="IPR005216">
    <property type="entry name" value="Citrate_lyase_ligase"/>
</dbReference>
<sequence length="348" mass="40174">MEYENFQYRTIDKENKTEIIRIQEFLKQQHLRLDENLEEIIGIYQGEQILAVGGIHGKTLRSIAVDPKYKGTGVINSLMSQLMNAQYQRGNTHLFIYTKPENIKSFSYFGFKTIAQVEDKVALLENNPQGIENFVREVSKEKKQGKIISSLVMNCNPFTLGHQYLIEKAAQESDVVHLFVVWEDRSLFPSEVRYELIKKGIAHLKNVNIHKGKDYIISNATFPSYFIKDEGDVVRLHAMLDIEVFAQYMVPALGINKRFIGEEPYCPVTKTYNEVMKEILPGYGVEVVEIPRVQKDHEIISASKVRELIRVGKIQEIGKLVPQTTYNFLLSEKAIPIIEKIKKQRIRH</sequence>
<evidence type="ECO:0000313" key="5">
    <source>
        <dbReference type="EMBL" id="MCR1898827.1"/>
    </source>
</evidence>
<dbReference type="AlphaFoldDB" id="A0AAE3HE66"/>
<keyword evidence="6" id="KW-1185">Reference proteome</keyword>
<dbReference type="PROSITE" id="PS51186">
    <property type="entry name" value="GNAT"/>
    <property type="match status" value="1"/>
</dbReference>
<keyword evidence="2 3" id="KW-0067">ATP-binding</keyword>
<dbReference type="PIRSF" id="PIRSF005751">
    <property type="entry name" value="Acet_citr_lig"/>
    <property type="match status" value="1"/>
</dbReference>
<gene>
    <name evidence="5" type="primary">citC</name>
    <name evidence="5" type="ORF">NSA47_07495</name>
</gene>
<dbReference type="SUPFAM" id="SSF55729">
    <property type="entry name" value="Acyl-CoA N-acyltransferases (Nat)"/>
    <property type="match status" value="1"/>
</dbReference>
<dbReference type="PANTHER" id="PTHR40599">
    <property type="entry name" value="[CITRATE [PRO-3S]-LYASE] LIGASE"/>
    <property type="match status" value="1"/>
</dbReference>
<dbReference type="NCBIfam" id="TIGR00125">
    <property type="entry name" value="cyt_tran_rel"/>
    <property type="match status" value="1"/>
</dbReference>
<dbReference type="EMBL" id="JANKAS010000005">
    <property type="protein sequence ID" value="MCR1898827.1"/>
    <property type="molecule type" value="Genomic_DNA"/>
</dbReference>
<dbReference type="SMART" id="SM00764">
    <property type="entry name" value="Citrate_ly_lig"/>
    <property type="match status" value="1"/>
</dbReference>
<keyword evidence="1 3" id="KW-0547">Nucleotide-binding</keyword>
<dbReference type="GO" id="GO:0008771">
    <property type="term" value="F:[citrate (pro-3S)-lyase] ligase activity"/>
    <property type="evidence" value="ECO:0007669"/>
    <property type="project" value="UniProtKB-EC"/>
</dbReference>
<dbReference type="PANTHER" id="PTHR40599:SF1">
    <property type="entry name" value="[CITRATE [PRO-3S]-LYASE] LIGASE"/>
    <property type="match status" value="1"/>
</dbReference>
<comment type="catalytic activity">
    <reaction evidence="3">
        <text>holo-[citrate lyase ACP] + acetate + ATP = acetyl-[citrate lyase ACP] + AMP + diphosphate</text>
        <dbReference type="Rhea" id="RHEA:23788"/>
        <dbReference type="Rhea" id="RHEA-COMP:10158"/>
        <dbReference type="Rhea" id="RHEA-COMP:13710"/>
        <dbReference type="ChEBI" id="CHEBI:30089"/>
        <dbReference type="ChEBI" id="CHEBI:30616"/>
        <dbReference type="ChEBI" id="CHEBI:33019"/>
        <dbReference type="ChEBI" id="CHEBI:82683"/>
        <dbReference type="ChEBI" id="CHEBI:137976"/>
        <dbReference type="ChEBI" id="CHEBI:456215"/>
        <dbReference type="EC" id="6.2.1.22"/>
    </reaction>
</comment>
<dbReference type="Gene3D" id="3.40.50.620">
    <property type="entry name" value="HUPs"/>
    <property type="match status" value="1"/>
</dbReference>
<dbReference type="InterPro" id="IPR014729">
    <property type="entry name" value="Rossmann-like_a/b/a_fold"/>
</dbReference>
<name>A0AAE3HE66_9FIRM</name>
<evidence type="ECO:0000256" key="2">
    <source>
        <dbReference type="ARBA" id="ARBA00022840"/>
    </source>
</evidence>
<dbReference type="GO" id="GO:0016747">
    <property type="term" value="F:acyltransferase activity, transferring groups other than amino-acyl groups"/>
    <property type="evidence" value="ECO:0007669"/>
    <property type="project" value="InterPro"/>
</dbReference>
<dbReference type="Proteomes" id="UP001205748">
    <property type="component" value="Unassembled WGS sequence"/>
</dbReference>
<dbReference type="Pfam" id="PF08218">
    <property type="entry name" value="Citrate_ly_lig"/>
    <property type="match status" value="1"/>
</dbReference>
<dbReference type="GO" id="GO:0005524">
    <property type="term" value="F:ATP binding"/>
    <property type="evidence" value="ECO:0007669"/>
    <property type="project" value="UniProtKB-UniRule"/>
</dbReference>
<proteinExistence type="predicted"/>
<dbReference type="EC" id="6.2.1.22" evidence="3"/>
<evidence type="ECO:0000259" key="4">
    <source>
        <dbReference type="PROSITE" id="PS51186"/>
    </source>
</evidence>
<reference evidence="5" key="1">
    <citation type="submission" date="2022-07" db="EMBL/GenBank/DDBJ databases">
        <title>Enhanced cultured diversity of the mouse gut microbiota enables custom-made synthetic communities.</title>
        <authorList>
            <person name="Afrizal A."/>
        </authorList>
    </citation>
    <scope>NUCLEOTIDE SEQUENCE</scope>
    <source>
        <strain evidence="5">DSM 28593</strain>
    </source>
</reference>
<evidence type="ECO:0000256" key="3">
    <source>
        <dbReference type="PIRNR" id="PIRNR005751"/>
    </source>
</evidence>
<comment type="function">
    <text evidence="3">Acetylation of prosthetic group (2-(5''-phosphoribosyl)-3'-dephosphocoenzyme-A) of the gamma subunit of citrate lyase.</text>
</comment>
<dbReference type="CDD" id="cd02169">
    <property type="entry name" value="Citrate_lyase_ligase"/>
    <property type="match status" value="1"/>
</dbReference>
<evidence type="ECO:0000256" key="1">
    <source>
        <dbReference type="ARBA" id="ARBA00022741"/>
    </source>
</evidence>
<evidence type="ECO:0000313" key="6">
    <source>
        <dbReference type="Proteomes" id="UP001205748"/>
    </source>
</evidence>
<comment type="caution">
    <text evidence="5">The sequence shown here is derived from an EMBL/GenBank/DDBJ whole genome shotgun (WGS) entry which is preliminary data.</text>
</comment>
<dbReference type="NCBIfam" id="TIGR00124">
    <property type="entry name" value="cit_ly_ligase"/>
    <property type="match status" value="1"/>
</dbReference>
<dbReference type="InterPro" id="IPR004821">
    <property type="entry name" value="Cyt_trans-like"/>
</dbReference>
<protein>
    <recommendedName>
        <fullName evidence="3">[Citrate [pro-3S]-lyase] ligase</fullName>
        <ecNumber evidence="3">6.2.1.22</ecNumber>
    </recommendedName>
</protein>
<accession>A0AAE3HE66</accession>
<dbReference type="InterPro" id="IPR000182">
    <property type="entry name" value="GNAT_dom"/>
</dbReference>